<evidence type="ECO:0000256" key="7">
    <source>
        <dbReference type="ARBA" id="ARBA00049120"/>
    </source>
</evidence>
<geneLocation type="plasmid" evidence="10">
    <name>pVAS19</name>
</geneLocation>
<sequence>MGEVKLVAYSTNLGIAIWGNSKKVFTELGEPIHLCVTSPPYPLKIERGYGNVSEQAWVDFITESLEPIVENLVPGGSVVLNVSNDIFESKRPSRSTYLERMVLALNDRLGLSLMDRWPWINTSKPPAPTQWACVNRMQLCSAWEPVYWFTNDPDRVRSDNRRVLVEHTEQHKKLLEQGGDSRIATYGDGAYRLRGNAFSNKTQGKIPKNIIQRGHRCADTSAVRKIAKELGLPPHPAMFPTDIPSFAIEFLTNEDELVVDLFSGSNKTGLAAERAGRRWVACDLILEYVRTQAELFSSFAGFWMNPALACVGRSVK</sequence>
<dbReference type="Pfam" id="PF01555">
    <property type="entry name" value="N6_N4_Mtase"/>
    <property type="match status" value="1"/>
</dbReference>
<accession>A0A1P8DP23</accession>
<geneLocation type="plasmid" evidence="11">
    <name>pVAS114</name>
</geneLocation>
<dbReference type="PRINTS" id="PR00508">
    <property type="entry name" value="S21N4MTFRASE"/>
</dbReference>
<evidence type="ECO:0000313" key="10">
    <source>
        <dbReference type="EMBL" id="APU90858.1"/>
    </source>
</evidence>
<evidence type="ECO:0000256" key="6">
    <source>
        <dbReference type="ARBA" id="ARBA00023125"/>
    </source>
</evidence>
<dbReference type="GO" id="GO:0032259">
    <property type="term" value="P:methylation"/>
    <property type="evidence" value="ECO:0007669"/>
    <property type="project" value="UniProtKB-KW"/>
</dbReference>
<dbReference type="PROSITE" id="PS00093">
    <property type="entry name" value="N4_MTASE"/>
    <property type="match status" value="1"/>
</dbReference>
<dbReference type="EC" id="2.1.1.-" evidence="8"/>
<evidence type="ECO:0000256" key="2">
    <source>
        <dbReference type="ARBA" id="ARBA00022603"/>
    </source>
</evidence>
<reference evidence="11" key="1">
    <citation type="submission" date="2016-10" db="EMBL/GenBank/DDBJ databases">
        <title>Evolution and Comparative Genomics of Conjugative MDR Plasmids in Vibrio species.</title>
        <authorList>
            <person name="Li R."/>
            <person name="Ye L."/>
            <person name="Wong M.Ho.Yin."/>
            <person name="Zheng Z."/>
            <person name="Chan E.Wai.Chi."/>
            <person name="Chen S."/>
        </authorList>
    </citation>
    <scope>NUCLEOTIDE SEQUENCE</scope>
    <source>
        <plasmid evidence="11">pVAS114</plasmid>
        <plasmid evidence="10">pVAS19</plasmid>
    </source>
</reference>
<keyword evidence="2 11" id="KW-0489">Methyltransferase</keyword>
<accession>A0A1P8DPN4</accession>
<organism evidence="11">
    <name type="scientific">Vibrio alginolyticus</name>
    <dbReference type="NCBI Taxonomy" id="663"/>
    <lineage>
        <taxon>Bacteria</taxon>
        <taxon>Pseudomonadati</taxon>
        <taxon>Pseudomonadota</taxon>
        <taxon>Gammaproteobacteria</taxon>
        <taxon>Vibrionales</taxon>
        <taxon>Vibrionaceae</taxon>
        <taxon>Vibrio</taxon>
    </lineage>
</organism>
<dbReference type="EMBL" id="KX957969">
    <property type="protein sequence ID" value="APU91069.1"/>
    <property type="molecule type" value="Genomic_DNA"/>
</dbReference>
<evidence type="ECO:0000256" key="8">
    <source>
        <dbReference type="RuleBase" id="RU362026"/>
    </source>
</evidence>
<dbReference type="RefSeq" id="WP_046224247.1">
    <property type="nucleotide sequence ID" value="NZ_JAFLNX010000011.1"/>
</dbReference>
<dbReference type="EMBL" id="KX957968">
    <property type="protein sequence ID" value="APU90858.1"/>
    <property type="molecule type" value="Genomic_DNA"/>
</dbReference>
<dbReference type="InterPro" id="IPR017985">
    <property type="entry name" value="MeTrfase_CN4_CS"/>
</dbReference>
<keyword evidence="11" id="KW-0614">Plasmid</keyword>
<comment type="catalytic activity">
    <reaction evidence="7">
        <text>a 2'-deoxycytidine in DNA + S-adenosyl-L-methionine = an N(4)-methyl-2'-deoxycytidine in DNA + S-adenosyl-L-homocysteine + H(+)</text>
        <dbReference type="Rhea" id="RHEA:16857"/>
        <dbReference type="Rhea" id="RHEA-COMP:11369"/>
        <dbReference type="Rhea" id="RHEA-COMP:13674"/>
        <dbReference type="ChEBI" id="CHEBI:15378"/>
        <dbReference type="ChEBI" id="CHEBI:57856"/>
        <dbReference type="ChEBI" id="CHEBI:59789"/>
        <dbReference type="ChEBI" id="CHEBI:85452"/>
        <dbReference type="ChEBI" id="CHEBI:137933"/>
        <dbReference type="EC" id="2.1.1.113"/>
    </reaction>
</comment>
<dbReference type="GO" id="GO:0009307">
    <property type="term" value="P:DNA restriction-modification system"/>
    <property type="evidence" value="ECO:0007669"/>
    <property type="project" value="UniProtKB-KW"/>
</dbReference>
<dbReference type="InterPro" id="IPR002941">
    <property type="entry name" value="DNA_methylase_N4/N6"/>
</dbReference>
<evidence type="ECO:0000256" key="3">
    <source>
        <dbReference type="ARBA" id="ARBA00022679"/>
    </source>
</evidence>
<dbReference type="GO" id="GO:0015667">
    <property type="term" value="F:site-specific DNA-methyltransferase (cytosine-N4-specific) activity"/>
    <property type="evidence" value="ECO:0007669"/>
    <property type="project" value="UniProtKB-EC"/>
</dbReference>
<name>A0A1P8DPN4_VIBAL</name>
<evidence type="ECO:0000256" key="1">
    <source>
        <dbReference type="ARBA" id="ARBA00010203"/>
    </source>
</evidence>
<keyword evidence="6" id="KW-0238">DNA-binding</keyword>
<evidence type="ECO:0000313" key="11">
    <source>
        <dbReference type="EMBL" id="APU91069.1"/>
    </source>
</evidence>
<keyword evidence="4" id="KW-0949">S-adenosyl-L-methionine</keyword>
<comment type="similarity">
    <text evidence="1">Belongs to the N(4)/N(6)-methyltransferase family. N(4) subfamily.</text>
</comment>
<dbReference type="GO" id="GO:0008170">
    <property type="term" value="F:N-methyltransferase activity"/>
    <property type="evidence" value="ECO:0007669"/>
    <property type="project" value="InterPro"/>
</dbReference>
<feature type="domain" description="DNA methylase N-4/N-6" evidence="9">
    <location>
        <begin position="32"/>
        <end position="291"/>
    </location>
</feature>
<dbReference type="InterPro" id="IPR001091">
    <property type="entry name" value="RM_Methyltransferase"/>
</dbReference>
<evidence type="ECO:0000259" key="9">
    <source>
        <dbReference type="Pfam" id="PF01555"/>
    </source>
</evidence>
<dbReference type="AlphaFoldDB" id="A0A1P8DPN4"/>
<dbReference type="InterPro" id="IPR029063">
    <property type="entry name" value="SAM-dependent_MTases_sf"/>
</dbReference>
<dbReference type="SUPFAM" id="SSF53335">
    <property type="entry name" value="S-adenosyl-L-methionine-dependent methyltransferases"/>
    <property type="match status" value="1"/>
</dbReference>
<keyword evidence="3 11" id="KW-0808">Transferase</keyword>
<proteinExistence type="inferred from homology"/>
<keyword evidence="5" id="KW-0680">Restriction system</keyword>
<evidence type="ECO:0000256" key="4">
    <source>
        <dbReference type="ARBA" id="ARBA00022691"/>
    </source>
</evidence>
<dbReference type="Gene3D" id="3.40.50.150">
    <property type="entry name" value="Vaccinia Virus protein VP39"/>
    <property type="match status" value="1"/>
</dbReference>
<protein>
    <recommendedName>
        <fullName evidence="8">Methyltransferase</fullName>
        <ecNumber evidence="8">2.1.1.-</ecNumber>
    </recommendedName>
</protein>
<dbReference type="GO" id="GO:0003677">
    <property type="term" value="F:DNA binding"/>
    <property type="evidence" value="ECO:0007669"/>
    <property type="project" value="UniProtKB-KW"/>
</dbReference>
<evidence type="ECO:0000256" key="5">
    <source>
        <dbReference type="ARBA" id="ARBA00022747"/>
    </source>
</evidence>